<dbReference type="EMBL" id="WAGD01000004">
    <property type="protein sequence ID" value="KAB0886577.1"/>
    <property type="molecule type" value="Genomic_DNA"/>
</dbReference>
<dbReference type="OrthoDB" id="6563874at2"/>
<dbReference type="EMBL" id="MSAE01000033">
    <property type="protein sequence ID" value="PUX11652.1"/>
    <property type="molecule type" value="Genomic_DNA"/>
</dbReference>
<dbReference type="AlphaFoldDB" id="A0A2T7AQ79"/>
<organism evidence="3 4">
    <name type="scientific">Cronobacter muytjensii</name>
    <dbReference type="NCBI Taxonomy" id="413501"/>
    <lineage>
        <taxon>Bacteria</taxon>
        <taxon>Pseudomonadati</taxon>
        <taxon>Pseudomonadota</taxon>
        <taxon>Gammaproteobacteria</taxon>
        <taxon>Enterobacterales</taxon>
        <taxon>Enterobacteriaceae</taxon>
        <taxon>Cronobacter</taxon>
    </lineage>
</organism>
<accession>A0A2T7AQ79</accession>
<name>A0A2T7AQ79_9ENTR</name>
<comment type="caution">
    <text evidence="3">The sequence shown here is derived from an EMBL/GenBank/DDBJ whole genome shotgun (WGS) entry which is preliminary data.</text>
</comment>
<reference evidence="2 5" key="2">
    <citation type="submission" date="2019-08" db="EMBL/GenBank/DDBJ databases">
        <title>Prevalence, distribution, and phylogeny of type two toxin-antitoxin genes possessed by Cronobacter species where C. sakazakii homologs follow sequence type lineages.</title>
        <authorList>
            <person name="Finkelstein S."/>
            <person name="Negrete F."/>
            <person name="Jang H."/>
            <person name="Gopinath G.R."/>
            <person name="Tall B.D."/>
        </authorList>
    </citation>
    <scope>NUCLEOTIDE SEQUENCE [LARGE SCALE GENOMIC DNA]</scope>
    <source>
        <strain evidence="2 5">MOD1_GK1257</strain>
    </source>
</reference>
<reference evidence="3 4" key="1">
    <citation type="submission" date="2016-12" db="EMBL/GenBank/DDBJ databases">
        <title>Analysis of the Molecular Diversity Among Cronobacter Species Isolated from Filth Flies Using a Pan Genomic DNA Microarray.</title>
        <authorList>
            <person name="Pava-Ripoll M."/>
            <person name="Tall B."/>
            <person name="Farber J."/>
            <person name="Fanning S."/>
            <person name="Lehner A."/>
            <person name="Stephan R."/>
            <person name="Pagotto F."/>
            <person name="Iverson C."/>
            <person name="Ziobro G."/>
            <person name="Miller A."/>
            <person name="Pearson R."/>
            <person name="Yan Q."/>
            <person name="Kim M."/>
            <person name="Jeong S."/>
            <person name="Park J."/>
            <person name="Jun S."/>
            <person name="Choi H."/>
            <person name="Chung T."/>
            <person name="Yoo Y."/>
            <person name="Park E."/>
            <person name="Hwang S."/>
            <person name="Lee B."/>
            <person name="Sathyamoorthy V."/>
            <person name="Carter L."/>
            <person name="Mammel M."/>
            <person name="Jackson S."/>
            <person name="Kothary M."/>
            <person name="Patel I."/>
            <person name="Grim C."/>
            <person name="Gopinath G."/>
            <person name="Gangiredla J."/>
            <person name="Chase H."/>
        </authorList>
    </citation>
    <scope>NUCLEOTIDE SEQUENCE [LARGE SCALE GENOMIC DNA]</scope>
    <source>
        <strain evidence="3 4">MOD1-Md1s</strain>
    </source>
</reference>
<proteinExistence type="predicted"/>
<feature type="compositionally biased region" description="Polar residues" evidence="1">
    <location>
        <begin position="47"/>
        <end position="67"/>
    </location>
</feature>
<protein>
    <submittedName>
        <fullName evidence="3">Uncharacterized protein</fullName>
    </submittedName>
</protein>
<keyword evidence="5" id="KW-1185">Reference proteome</keyword>
<dbReference type="Proteomes" id="UP000244378">
    <property type="component" value="Unassembled WGS sequence"/>
</dbReference>
<feature type="region of interest" description="Disordered" evidence="1">
    <location>
        <begin position="46"/>
        <end position="67"/>
    </location>
</feature>
<evidence type="ECO:0000313" key="4">
    <source>
        <dbReference type="Proteomes" id="UP000244378"/>
    </source>
</evidence>
<evidence type="ECO:0000313" key="3">
    <source>
        <dbReference type="EMBL" id="PUX11652.1"/>
    </source>
</evidence>
<evidence type="ECO:0000313" key="2">
    <source>
        <dbReference type="EMBL" id="KAB0886577.1"/>
    </source>
</evidence>
<sequence length="67" mass="7313">MVDVCDDRKVAYVLHIARFLCLINPERLGATRGTEHDVSGCLMPETLHSTLQPESGETASQVSIDGE</sequence>
<dbReference type="Proteomes" id="UP000469927">
    <property type="component" value="Unassembled WGS sequence"/>
</dbReference>
<evidence type="ECO:0000256" key="1">
    <source>
        <dbReference type="SAM" id="MobiDB-lite"/>
    </source>
</evidence>
<evidence type="ECO:0000313" key="5">
    <source>
        <dbReference type="Proteomes" id="UP000469927"/>
    </source>
</evidence>
<gene>
    <name evidence="3" type="ORF">AUN14_15715</name>
    <name evidence="2" type="ORF">FZI19_01210</name>
</gene>